<sequence>MKILELRFKNLNSLQGEWHIDFTDDAYQIHGIFALTGPTGAGKSTILDAICLALYGQTPRLGSITKTDNEIMSRHTFECYAEVRFLSQAGEFLCRFDQRRARKSITGALQDPRHEISDEAGNILESKRSKVPAVVEEKTGMDFKRFTRSILLAQGQFDGFLKANSDEKSKILEQLTGTEIYAEISKSVFNRMRKEEHAFDDLTASVEAVQLLTLEEEAMFQASMDDCAQKLTELKAEIAQTQAAMAWQKDRQALMQHISELQHEALCVSEQWSAFEPQQTRLNQALQAATLEGRLEHLHQLRKDHARDEEQLKQQAEALPLQKERCQQHQQKVDAATHALESLLAERADKEHLWEHVSALDQAMDAMRERIEQGTIKQSHDAVHLEDLTTQIEAIEVRIAQIHQQCEMQRAYLQAHPKDGALIEVLPRICAIDDRLKQHDAKILALKNNYVEQMMALEHLQTQMTAQIAVKTESLAENSAAESEVTTKKAALETLNNGQTLKDYQREKDHWLREQSFHATLHNYEAARARLKTDEPCPLCGSTAHPYVTAPLPTSEAEAEVARITRIMDAIEMALVALEQAEKRAQDSMTALKQAQAECEMMALKVSHAQSAVNESAAQIEALEQSVKADLNTWHAEVMHFDLTDLDRAAALTQLTERKAAWAAAEATIKAENEQLQPLQAELAALTGQKMACAAQLTAFEQELKAWQGQYDEKLKARQTLLGDAAVTAVKAAWQADLTARQTTLETVKTAHQQAAEAVMRLEERMIGLTASLQARAATLAIVNAEWTTACHEAGFASEAAVLAAMLPKAERIALQTQRDALDAQVKENRMRLADAEARLIEIDALSLTTDSMEALTLKFDEQQSHLDEVNQKLGSLQATWQQNSAAKSTMAQTHAAIEQQRLTRDQWRALNHLIGSADGKKYRTFAQGLTFELMVRQANQELMKMSDRYLLVRDEKEALQLNVIDNYQAGEVRSTKNLSGGESFIVSLALALGLSKMASRKVRVDSLFLDEGFGTLDEDALDTALSLLAGLHGEGKLIGIISHVSALKERITTQIQIQPKNGGKSIIIGPGCTKLDSSLMS</sequence>
<name>A0AB35BV71_9GAMM</name>
<feature type="coiled-coil region" evidence="1">
    <location>
        <begin position="224"/>
        <end position="251"/>
    </location>
</feature>
<dbReference type="PANTHER" id="PTHR32114">
    <property type="entry name" value="ABC TRANSPORTER ABCH.3"/>
    <property type="match status" value="1"/>
</dbReference>
<dbReference type="SUPFAM" id="SSF52540">
    <property type="entry name" value="P-loop containing nucleoside triphosphate hydrolases"/>
    <property type="match status" value="1"/>
</dbReference>
<dbReference type="InterPro" id="IPR038729">
    <property type="entry name" value="Rad50/SbcC_AAA"/>
</dbReference>
<dbReference type="GO" id="GO:0016887">
    <property type="term" value="F:ATP hydrolysis activity"/>
    <property type="evidence" value="ECO:0007669"/>
    <property type="project" value="InterPro"/>
</dbReference>
<dbReference type="AlphaFoldDB" id="A0AB35BV71"/>
<comment type="caution">
    <text evidence="3">The sequence shown here is derived from an EMBL/GenBank/DDBJ whole genome shotgun (WGS) entry which is preliminary data.</text>
</comment>
<dbReference type="Gene3D" id="3.40.50.300">
    <property type="entry name" value="P-loop containing nucleotide triphosphate hydrolases"/>
    <property type="match status" value="2"/>
</dbReference>
<dbReference type="Pfam" id="PF13558">
    <property type="entry name" value="SbcC_Walker_B"/>
    <property type="match status" value="1"/>
</dbReference>
<dbReference type="RefSeq" id="WP_213403414.1">
    <property type="nucleotide sequence ID" value="NZ_JAGIBT010000004.1"/>
</dbReference>
<gene>
    <name evidence="3" type="ORF">J7561_02705</name>
</gene>
<reference evidence="3" key="1">
    <citation type="submission" date="2021-03" db="EMBL/GenBank/DDBJ databases">
        <title>Identification and antibiotic profiling of Wohlfahrtiimonas chitiniclastica, an underestimated human pathogen.</title>
        <authorList>
            <person name="Kopf A."/>
            <person name="Bunk B."/>
            <person name="Coldewey S."/>
            <person name="Gunzer F."/>
            <person name="Riedel T."/>
            <person name="Schroettner P."/>
        </authorList>
    </citation>
    <scope>NUCLEOTIDE SEQUENCE</scope>
    <source>
        <strain evidence="3">DSM 100917</strain>
    </source>
</reference>
<organism evidence="3 4">
    <name type="scientific">Wohlfahrtiimonas chitiniclastica</name>
    <dbReference type="NCBI Taxonomy" id="400946"/>
    <lineage>
        <taxon>Bacteria</taxon>
        <taxon>Pseudomonadati</taxon>
        <taxon>Pseudomonadota</taxon>
        <taxon>Gammaproteobacteria</taxon>
        <taxon>Cardiobacteriales</taxon>
        <taxon>Ignatzschineriaceae</taxon>
        <taxon>Wohlfahrtiimonas</taxon>
    </lineage>
</organism>
<dbReference type="EMBL" id="JAGIBU010000001">
    <property type="protein sequence ID" value="MBS7824114.1"/>
    <property type="molecule type" value="Genomic_DNA"/>
</dbReference>
<feature type="coiled-coil region" evidence="1">
    <location>
        <begin position="819"/>
        <end position="873"/>
    </location>
</feature>
<keyword evidence="1" id="KW-0175">Coiled coil</keyword>
<dbReference type="Proteomes" id="UP000680020">
    <property type="component" value="Unassembled WGS sequence"/>
</dbReference>
<feature type="domain" description="Rad50/SbcC-type AAA" evidence="2">
    <location>
        <begin position="6"/>
        <end position="240"/>
    </location>
</feature>
<evidence type="ECO:0000313" key="4">
    <source>
        <dbReference type="Proteomes" id="UP000680020"/>
    </source>
</evidence>
<evidence type="ECO:0000259" key="2">
    <source>
        <dbReference type="Pfam" id="PF13476"/>
    </source>
</evidence>
<dbReference type="InterPro" id="IPR027417">
    <property type="entry name" value="P-loop_NTPase"/>
</dbReference>
<evidence type="ECO:0000313" key="3">
    <source>
        <dbReference type="EMBL" id="MBS7824114.1"/>
    </source>
</evidence>
<protein>
    <submittedName>
        <fullName evidence="3">AAA family ATPase</fullName>
    </submittedName>
</protein>
<dbReference type="Pfam" id="PF13476">
    <property type="entry name" value="AAA_23"/>
    <property type="match status" value="1"/>
</dbReference>
<proteinExistence type="predicted"/>
<feature type="coiled-coil region" evidence="1">
    <location>
        <begin position="295"/>
        <end position="346"/>
    </location>
</feature>
<accession>A0AB35BV71</accession>
<evidence type="ECO:0000256" key="1">
    <source>
        <dbReference type="SAM" id="Coils"/>
    </source>
</evidence>
<dbReference type="GO" id="GO:0006302">
    <property type="term" value="P:double-strand break repair"/>
    <property type="evidence" value="ECO:0007669"/>
    <property type="project" value="InterPro"/>
</dbReference>
<dbReference type="PANTHER" id="PTHR32114:SF2">
    <property type="entry name" value="ABC TRANSPORTER ABCH.3"/>
    <property type="match status" value="1"/>
</dbReference>